<organism evidence="2 3">
    <name type="scientific">Crucibulum laeve</name>
    <dbReference type="NCBI Taxonomy" id="68775"/>
    <lineage>
        <taxon>Eukaryota</taxon>
        <taxon>Fungi</taxon>
        <taxon>Dikarya</taxon>
        <taxon>Basidiomycota</taxon>
        <taxon>Agaricomycotina</taxon>
        <taxon>Agaricomycetes</taxon>
        <taxon>Agaricomycetidae</taxon>
        <taxon>Agaricales</taxon>
        <taxon>Agaricineae</taxon>
        <taxon>Nidulariaceae</taxon>
        <taxon>Crucibulum</taxon>
    </lineage>
</organism>
<evidence type="ECO:0000313" key="2">
    <source>
        <dbReference type="EMBL" id="TFK36444.1"/>
    </source>
</evidence>
<dbReference type="AlphaFoldDB" id="A0A5C3LTH5"/>
<protein>
    <submittedName>
        <fullName evidence="2">Uncharacterized protein</fullName>
    </submittedName>
</protein>
<evidence type="ECO:0000313" key="3">
    <source>
        <dbReference type="Proteomes" id="UP000308652"/>
    </source>
</evidence>
<accession>A0A5C3LTH5</accession>
<evidence type="ECO:0000256" key="1">
    <source>
        <dbReference type="SAM" id="Phobius"/>
    </source>
</evidence>
<gene>
    <name evidence="2" type="ORF">BDQ12DRAFT_250947</name>
</gene>
<keyword evidence="1" id="KW-0812">Transmembrane</keyword>
<feature type="transmembrane region" description="Helical" evidence="1">
    <location>
        <begin position="123"/>
        <end position="149"/>
    </location>
</feature>
<proteinExistence type="predicted"/>
<reference evidence="2 3" key="1">
    <citation type="journal article" date="2019" name="Nat. Ecol. Evol.">
        <title>Megaphylogeny resolves global patterns of mushroom evolution.</title>
        <authorList>
            <person name="Varga T."/>
            <person name="Krizsan K."/>
            <person name="Foldi C."/>
            <person name="Dima B."/>
            <person name="Sanchez-Garcia M."/>
            <person name="Sanchez-Ramirez S."/>
            <person name="Szollosi G.J."/>
            <person name="Szarkandi J.G."/>
            <person name="Papp V."/>
            <person name="Albert L."/>
            <person name="Andreopoulos W."/>
            <person name="Angelini C."/>
            <person name="Antonin V."/>
            <person name="Barry K.W."/>
            <person name="Bougher N.L."/>
            <person name="Buchanan P."/>
            <person name="Buyck B."/>
            <person name="Bense V."/>
            <person name="Catcheside P."/>
            <person name="Chovatia M."/>
            <person name="Cooper J."/>
            <person name="Damon W."/>
            <person name="Desjardin D."/>
            <person name="Finy P."/>
            <person name="Geml J."/>
            <person name="Haridas S."/>
            <person name="Hughes K."/>
            <person name="Justo A."/>
            <person name="Karasinski D."/>
            <person name="Kautmanova I."/>
            <person name="Kiss B."/>
            <person name="Kocsube S."/>
            <person name="Kotiranta H."/>
            <person name="LaButti K.M."/>
            <person name="Lechner B.E."/>
            <person name="Liimatainen K."/>
            <person name="Lipzen A."/>
            <person name="Lukacs Z."/>
            <person name="Mihaltcheva S."/>
            <person name="Morgado L.N."/>
            <person name="Niskanen T."/>
            <person name="Noordeloos M.E."/>
            <person name="Ohm R.A."/>
            <person name="Ortiz-Santana B."/>
            <person name="Ovrebo C."/>
            <person name="Racz N."/>
            <person name="Riley R."/>
            <person name="Savchenko A."/>
            <person name="Shiryaev A."/>
            <person name="Soop K."/>
            <person name="Spirin V."/>
            <person name="Szebenyi C."/>
            <person name="Tomsovsky M."/>
            <person name="Tulloss R.E."/>
            <person name="Uehling J."/>
            <person name="Grigoriev I.V."/>
            <person name="Vagvolgyi C."/>
            <person name="Papp T."/>
            <person name="Martin F.M."/>
            <person name="Miettinen O."/>
            <person name="Hibbett D.S."/>
            <person name="Nagy L.G."/>
        </authorList>
    </citation>
    <scope>NUCLEOTIDE SEQUENCE [LARGE SCALE GENOMIC DNA]</scope>
    <source>
        <strain evidence="2 3">CBS 166.37</strain>
    </source>
</reference>
<dbReference type="Proteomes" id="UP000308652">
    <property type="component" value="Unassembled WGS sequence"/>
</dbReference>
<keyword evidence="1" id="KW-0472">Membrane</keyword>
<name>A0A5C3LTH5_9AGAR</name>
<dbReference type="EMBL" id="ML213614">
    <property type="protein sequence ID" value="TFK36444.1"/>
    <property type="molecule type" value="Genomic_DNA"/>
</dbReference>
<keyword evidence="3" id="KW-1185">Reference proteome</keyword>
<keyword evidence="1" id="KW-1133">Transmembrane helix</keyword>
<sequence length="161" mass="18471">MANDVVFYRPKSSCFLPSFSLAISSQFGSNDPLHHREMRRYTPHFASAPTTPPIDFMKTIDLRSDNDSDYKFQYTVANSQEKAEDLQKENVELDRIVEDNEDFDESFGRGAETKLCRRRWAGIVVRMLTVLQGLPFLYLSSAFLCLSYTEASPTMEEDLTC</sequence>